<keyword evidence="5" id="KW-0735">Signal-anchor</keyword>
<evidence type="ECO:0000256" key="4">
    <source>
        <dbReference type="ARBA" id="ARBA00022824"/>
    </source>
</evidence>
<protein>
    <submittedName>
        <fullName evidence="11">Protein-kinase domain of FAM69</fullName>
    </submittedName>
</protein>
<evidence type="ECO:0000256" key="9">
    <source>
        <dbReference type="SAM" id="Phobius"/>
    </source>
</evidence>
<evidence type="ECO:0000256" key="7">
    <source>
        <dbReference type="ARBA" id="ARBA00023136"/>
    </source>
</evidence>
<sequence length="469" mass="53067">MAKIQILSHHHRNHVLSALKLPHIVNSWRTWQWKLLNLIRSTVHNAGPVPNDWPKMLVALVAKRLPGVAYRHRATLSVAMVTLALLGYLAYVTGYFCTTFEPWNHLSTMCLSFRRRQTLGDMCQTICTEGGIEEISCVRQSGKGPIFGVRLRGGTDIVVKSALRMGRTPEVFHWIDIDGKETFPTEEQYVTLVQNRVKSKLNWTLEGKEARRLAHFPGGQTSEDRSVSELRQLEMKEVWGLLHNHEYLMTMLHSRRDIFADLIGSCGQYYMTERLGLPLLDFESEGIDTNFESWAARVHLAVRILELIEQLEEDDIVICDVRPVHFGVNSAGKVKLVNLDGTLLRRIADAMTASGRPCSIDSDCWLIDCRSDCNAKTRTCDSPVTSTNLQVICEKIFLGWSSPDRIIYPGLLLTLHTPQGLMALLRQCAQPPQISNDPQERAEIARHVAQRLDDALTELDSSLEGYRNS</sequence>
<reference evidence="11 12" key="1">
    <citation type="submission" date="2023-09" db="EMBL/GenBank/DDBJ databases">
        <title>Nesidiocoris tenuis whole genome shotgun sequence.</title>
        <authorList>
            <person name="Shibata T."/>
            <person name="Shimoda M."/>
            <person name="Kobayashi T."/>
            <person name="Uehara T."/>
        </authorList>
    </citation>
    <scope>NUCLEOTIDE SEQUENCE [LARGE SCALE GENOMIC DNA]</scope>
    <source>
        <strain evidence="11 12">Japan</strain>
    </source>
</reference>
<feature type="transmembrane region" description="Helical" evidence="9">
    <location>
        <begin position="74"/>
        <end position="96"/>
    </location>
</feature>
<keyword evidence="7 9" id="KW-0472">Membrane</keyword>
<dbReference type="Proteomes" id="UP001307889">
    <property type="component" value="Chromosome 14"/>
</dbReference>
<dbReference type="PANTHER" id="PTHR21093:SF2">
    <property type="entry name" value="DIVERGENT PROTEIN KINASE DOMAIN 1C"/>
    <property type="match status" value="1"/>
</dbReference>
<evidence type="ECO:0000256" key="3">
    <source>
        <dbReference type="ARBA" id="ARBA00022692"/>
    </source>
</evidence>
<proteinExistence type="inferred from homology"/>
<evidence type="ECO:0000259" key="10">
    <source>
        <dbReference type="SMART" id="SM01299"/>
    </source>
</evidence>
<evidence type="ECO:0000313" key="12">
    <source>
        <dbReference type="Proteomes" id="UP001307889"/>
    </source>
</evidence>
<comment type="subcellular location">
    <subcellularLocation>
        <location evidence="1">Endoplasmic reticulum membrane</location>
        <topology evidence="1">Single-pass type II membrane protein</topology>
    </subcellularLocation>
</comment>
<comment type="similarity">
    <text evidence="2">Belongs to the DIPK family.</text>
</comment>
<organism evidence="11 12">
    <name type="scientific">Nesidiocoris tenuis</name>
    <dbReference type="NCBI Taxonomy" id="355587"/>
    <lineage>
        <taxon>Eukaryota</taxon>
        <taxon>Metazoa</taxon>
        <taxon>Ecdysozoa</taxon>
        <taxon>Arthropoda</taxon>
        <taxon>Hexapoda</taxon>
        <taxon>Insecta</taxon>
        <taxon>Pterygota</taxon>
        <taxon>Neoptera</taxon>
        <taxon>Paraneoptera</taxon>
        <taxon>Hemiptera</taxon>
        <taxon>Heteroptera</taxon>
        <taxon>Panheteroptera</taxon>
        <taxon>Cimicomorpha</taxon>
        <taxon>Miridae</taxon>
        <taxon>Dicyphina</taxon>
        <taxon>Nesidiocoris</taxon>
    </lineage>
</organism>
<evidence type="ECO:0000256" key="1">
    <source>
        <dbReference type="ARBA" id="ARBA00004648"/>
    </source>
</evidence>
<dbReference type="InterPro" id="IPR022049">
    <property type="entry name" value="FAM69_kinase_dom"/>
</dbReference>
<keyword evidence="4" id="KW-0256">Endoplasmic reticulum</keyword>
<dbReference type="SMART" id="SM01299">
    <property type="entry name" value="PIP49_N"/>
    <property type="match status" value="1"/>
</dbReference>
<name>A0ABN7BEK4_9HEMI</name>
<keyword evidence="3 9" id="KW-0812">Transmembrane</keyword>
<keyword evidence="8" id="KW-1015">Disulfide bond</keyword>
<evidence type="ECO:0000256" key="6">
    <source>
        <dbReference type="ARBA" id="ARBA00022989"/>
    </source>
</evidence>
<keyword evidence="12" id="KW-1185">Reference proteome</keyword>
<evidence type="ECO:0000313" key="11">
    <source>
        <dbReference type="EMBL" id="BET02793.1"/>
    </source>
</evidence>
<evidence type="ECO:0000256" key="5">
    <source>
        <dbReference type="ARBA" id="ARBA00022968"/>
    </source>
</evidence>
<dbReference type="PANTHER" id="PTHR21093">
    <property type="entry name" value="DIVERGENT PROTEIN KINASE DOMAIN 1C-RELATED"/>
    <property type="match status" value="1"/>
</dbReference>
<dbReference type="EMBL" id="AP028922">
    <property type="protein sequence ID" value="BET02793.1"/>
    <property type="molecule type" value="Genomic_DNA"/>
</dbReference>
<feature type="domain" description="FAM69 N-terminal" evidence="10">
    <location>
        <begin position="69"/>
        <end position="216"/>
    </location>
</feature>
<gene>
    <name evidence="11" type="ORF">NTJ_15611</name>
</gene>
<accession>A0ABN7BEK4</accession>
<dbReference type="InterPro" id="IPR029244">
    <property type="entry name" value="FAM69_N"/>
</dbReference>
<keyword evidence="6 9" id="KW-1133">Transmembrane helix</keyword>
<evidence type="ECO:0000256" key="2">
    <source>
        <dbReference type="ARBA" id="ARBA00006338"/>
    </source>
</evidence>
<dbReference type="Pfam" id="PF14875">
    <property type="entry name" value="PIP49_N"/>
    <property type="match status" value="1"/>
</dbReference>
<dbReference type="Pfam" id="PF12260">
    <property type="entry name" value="PIP49_C"/>
    <property type="match status" value="1"/>
</dbReference>
<evidence type="ECO:0000256" key="8">
    <source>
        <dbReference type="ARBA" id="ARBA00023157"/>
    </source>
</evidence>